<reference evidence="2" key="1">
    <citation type="submission" date="2022-12" db="EMBL/GenBank/DDBJ databases">
        <authorList>
            <person name="Webb A."/>
        </authorList>
    </citation>
    <scope>NUCLEOTIDE SEQUENCE</scope>
    <source>
        <strain evidence="2">Hp1</strain>
    </source>
</reference>
<dbReference type="SUPFAM" id="SSF51197">
    <property type="entry name" value="Clavaminate synthase-like"/>
    <property type="match status" value="1"/>
</dbReference>
<feature type="region of interest" description="Disordered" evidence="1">
    <location>
        <begin position="315"/>
        <end position="395"/>
    </location>
</feature>
<comment type="caution">
    <text evidence="2">The sequence shown here is derived from an EMBL/GenBank/DDBJ whole genome shotgun (WGS) entry which is preliminary data.</text>
</comment>
<feature type="compositionally biased region" description="Basic and acidic residues" evidence="1">
    <location>
        <begin position="35"/>
        <end position="49"/>
    </location>
</feature>
<name>A0AAV0T0K0_HYABA</name>
<keyword evidence="3" id="KW-1185">Reference proteome</keyword>
<feature type="region of interest" description="Disordered" evidence="1">
    <location>
        <begin position="466"/>
        <end position="485"/>
    </location>
</feature>
<gene>
    <name evidence="2" type="ORF">HBR001_LOCUS813</name>
</gene>
<dbReference type="AlphaFoldDB" id="A0AAV0T0K0"/>
<dbReference type="Gene3D" id="2.60.120.650">
    <property type="entry name" value="Cupin"/>
    <property type="match status" value="1"/>
</dbReference>
<organism evidence="2 3">
    <name type="scientific">Hyaloperonospora brassicae</name>
    <name type="common">Brassica downy mildew</name>
    <name type="synonym">Peronospora brassicae</name>
    <dbReference type="NCBI Taxonomy" id="162125"/>
    <lineage>
        <taxon>Eukaryota</taxon>
        <taxon>Sar</taxon>
        <taxon>Stramenopiles</taxon>
        <taxon>Oomycota</taxon>
        <taxon>Peronosporomycetes</taxon>
        <taxon>Peronosporales</taxon>
        <taxon>Peronosporaceae</taxon>
        <taxon>Hyaloperonospora</taxon>
    </lineage>
</organism>
<proteinExistence type="predicted"/>
<evidence type="ECO:0000256" key="1">
    <source>
        <dbReference type="SAM" id="MobiDB-lite"/>
    </source>
</evidence>
<dbReference type="Proteomes" id="UP001162031">
    <property type="component" value="Unassembled WGS sequence"/>
</dbReference>
<evidence type="ECO:0008006" key="4">
    <source>
        <dbReference type="Google" id="ProtNLM"/>
    </source>
</evidence>
<accession>A0AAV0T0K0</accession>
<feature type="region of interest" description="Disordered" evidence="1">
    <location>
        <begin position="1"/>
        <end position="53"/>
    </location>
</feature>
<evidence type="ECO:0000313" key="3">
    <source>
        <dbReference type="Proteomes" id="UP001162031"/>
    </source>
</evidence>
<dbReference type="EMBL" id="CANTFL010000086">
    <property type="protein sequence ID" value="CAI5712268.1"/>
    <property type="molecule type" value="Genomic_DNA"/>
</dbReference>
<protein>
    <recommendedName>
        <fullName evidence="4">JmjC domain-containing protein</fullName>
    </recommendedName>
</protein>
<evidence type="ECO:0000313" key="2">
    <source>
        <dbReference type="EMBL" id="CAI5712268.1"/>
    </source>
</evidence>
<feature type="region of interest" description="Disordered" evidence="1">
    <location>
        <begin position="253"/>
        <end position="298"/>
    </location>
</feature>
<sequence>MAATGLGEVASSSRTPAQTLELAACSSNTDDEEDEAKRDYRAEDGRDSEADCGFSCSTVNAIPGGSKSRGNYGTEEEVLFTVKKQELAKQKLDASVPTQSVSLDASATEFYKVDGKRYTAIRDTVIVTKLSSGVPEETREFSEHLREDKSDLTAAAATSATVIDCTTMLTWESAATQSTSNVDESTSSCVSSDGGQTYSREEDIELKEFVQRPRGSIAPCHQYEEMNDDANGDQTFATEAGSVQNNDVRLRTGEPVESELAGTRSVEVASNGGMDREPENLGTGARNDGQKASGGPRMVQADVAVRTEHSLEDEAKSKCLTTTKPGTAAKRKQSSLLESDLAKSNDGGDDRSPDDSAAPAPTQTPERSTRTDTKKKKKKWSSLPGAAQSRCLRRSPRVKVEPLKLTYSNEKQVAGPAVLAHFDRLKGSNASSPATPGIVCKYSGTQVTISRGVAARHLEKCPSFGRNASQLDEADDDEDKAQASPPVPSLVQAVKLESGSGQPRLASSLVRLMGTKALAAKLKQSFQRAPFAGNAPISRFQQLIGDDVTGLRHLNVFKLLDAINHLDGPILQLHVKWPGVRRTTGQDEVGPVSKAKARCLESCSLRFPTPRRVADHFIAPLAKELGLEYSMRQHTATLTSCPLEGAVLDWRFHRTETVVFQLRGESIWRTKMSQVELPCQCFHPQSWLQDDMIRISKVHRMATIDKTSVGFLSTPDEDRSVLNKDEQVAAKQREFVLKPGSVAYLPSGAWFKVETKGPTALWIEVQLSSTTYEELALSALEQIALGDKRWRTGVQLYPGNRAQLKTSRHRMEACIESLYNDLTKLEGGDLLPEYMGTEDMQELIAHGLIHKTRTSSTSTSIEVDLTNPKFKLKHEKVFRNATYRVNPVAVLMSDADIPHLTVHEGVERAATGGPASEMKHRVLKRTPKPKQALHTLTHRDKCTYFLDELFGNVERQPQLHVTFHCSAEQSRMVEWLRCRDSKPFDLNEFGCSSVLTYQSASPARRVENGRKLLRFLCFVGYITQVKSP</sequence>
<feature type="compositionally biased region" description="Basic and acidic residues" evidence="1">
    <location>
        <begin position="340"/>
        <end position="354"/>
    </location>
</feature>